<sequence>MFSLTFNVGGFSLNQIKDQLQKSQIGLNPSAEKLFTDPRLVLSQEPHLVTLNILTIAELKLTTTATLPNILLAAKEQGYKLCPLETAIYCRLFWQNQPVSDDHAMHRHKAPDSAVTIASPITSTDVNQPKGFYLRHVNNRLWLRGYICDDDFIWQPEDLFAFQK</sequence>
<dbReference type="Proteomes" id="UP000061546">
    <property type="component" value="Chromosome"/>
</dbReference>
<name>A0A0K2LDL9_9LACO</name>
<dbReference type="RefSeq" id="WP_245626323.1">
    <property type="nucleotide sequence ID" value="NZ_BJDV01000002.1"/>
</dbReference>
<gene>
    <name evidence="1" type="ORF">JP39_08540</name>
</gene>
<dbReference type="AlphaFoldDB" id="A0A0K2LDL9"/>
<evidence type="ECO:0008006" key="3">
    <source>
        <dbReference type="Google" id="ProtNLM"/>
    </source>
</evidence>
<protein>
    <recommendedName>
        <fullName evidence="3">Helicase</fullName>
    </recommendedName>
</protein>
<organism evidence="1 2">
    <name type="scientific">Companilactobacillus heilongjiangensis</name>
    <dbReference type="NCBI Taxonomy" id="1074467"/>
    <lineage>
        <taxon>Bacteria</taxon>
        <taxon>Bacillati</taxon>
        <taxon>Bacillota</taxon>
        <taxon>Bacilli</taxon>
        <taxon>Lactobacillales</taxon>
        <taxon>Lactobacillaceae</taxon>
        <taxon>Companilactobacillus</taxon>
    </lineage>
</organism>
<evidence type="ECO:0000313" key="2">
    <source>
        <dbReference type="Proteomes" id="UP000061546"/>
    </source>
</evidence>
<dbReference type="KEGG" id="lhi:JP39_08540"/>
<accession>A0A0K2LDL9</accession>
<evidence type="ECO:0000313" key="1">
    <source>
        <dbReference type="EMBL" id="ALB29397.1"/>
    </source>
</evidence>
<dbReference type="STRING" id="1074467.JP39_08540"/>
<keyword evidence="2" id="KW-1185">Reference proteome</keyword>
<reference evidence="1 2" key="1">
    <citation type="submission" date="2015-08" db="EMBL/GenBank/DDBJ databases">
        <title>Genomic sequence of Lactobacillus heilongjiangensis DSM 28069, isolated from Chinese traditional pickle.</title>
        <authorList>
            <person name="Jiang X."/>
            <person name="Zheng B."/>
            <person name="Cheng H."/>
        </authorList>
    </citation>
    <scope>NUCLEOTIDE SEQUENCE [LARGE SCALE GENOMIC DNA]</scope>
    <source>
        <strain evidence="1 2">DSM 28069</strain>
    </source>
</reference>
<proteinExistence type="predicted"/>
<dbReference type="EMBL" id="CP012559">
    <property type="protein sequence ID" value="ALB29397.1"/>
    <property type="molecule type" value="Genomic_DNA"/>
</dbReference>